<evidence type="ECO:0000313" key="4">
    <source>
        <dbReference type="Proteomes" id="UP000244855"/>
    </source>
</evidence>
<dbReference type="SUPFAM" id="SSF52047">
    <property type="entry name" value="RNI-like"/>
    <property type="match status" value="1"/>
</dbReference>
<gene>
    <name evidence="3" type="ORF">DM02DRAFT_641326</name>
</gene>
<dbReference type="Gene3D" id="1.20.1280.50">
    <property type="match status" value="1"/>
</dbReference>
<organism evidence="3 4">
    <name type="scientific">Periconia macrospinosa</name>
    <dbReference type="NCBI Taxonomy" id="97972"/>
    <lineage>
        <taxon>Eukaryota</taxon>
        <taxon>Fungi</taxon>
        <taxon>Dikarya</taxon>
        <taxon>Ascomycota</taxon>
        <taxon>Pezizomycotina</taxon>
        <taxon>Dothideomycetes</taxon>
        <taxon>Pleosporomycetidae</taxon>
        <taxon>Pleosporales</taxon>
        <taxon>Massarineae</taxon>
        <taxon>Periconiaceae</taxon>
        <taxon>Periconia</taxon>
    </lineage>
</organism>
<evidence type="ECO:0000256" key="1">
    <source>
        <dbReference type="SAM" id="MobiDB-lite"/>
    </source>
</evidence>
<dbReference type="Gene3D" id="3.80.10.10">
    <property type="entry name" value="Ribonuclease Inhibitor"/>
    <property type="match status" value="1"/>
</dbReference>
<accession>A0A2V1DWL4</accession>
<dbReference type="Pfam" id="PF12937">
    <property type="entry name" value="F-box-like"/>
    <property type="match status" value="1"/>
</dbReference>
<dbReference type="SUPFAM" id="SSF81383">
    <property type="entry name" value="F-box domain"/>
    <property type="match status" value="1"/>
</dbReference>
<dbReference type="OrthoDB" id="408631at2759"/>
<dbReference type="InterPro" id="IPR032675">
    <property type="entry name" value="LRR_dom_sf"/>
</dbReference>
<reference evidence="3 4" key="1">
    <citation type="journal article" date="2018" name="Sci. Rep.">
        <title>Comparative genomics provides insights into the lifestyle and reveals functional heterogeneity of dark septate endophytic fungi.</title>
        <authorList>
            <person name="Knapp D.G."/>
            <person name="Nemeth J.B."/>
            <person name="Barry K."/>
            <person name="Hainaut M."/>
            <person name="Henrissat B."/>
            <person name="Johnson J."/>
            <person name="Kuo A."/>
            <person name="Lim J.H.P."/>
            <person name="Lipzen A."/>
            <person name="Nolan M."/>
            <person name="Ohm R.A."/>
            <person name="Tamas L."/>
            <person name="Grigoriev I.V."/>
            <person name="Spatafora J.W."/>
            <person name="Nagy L.G."/>
            <person name="Kovacs G.M."/>
        </authorList>
    </citation>
    <scope>NUCLEOTIDE SEQUENCE [LARGE SCALE GENOMIC DNA]</scope>
    <source>
        <strain evidence="3 4">DSE2036</strain>
    </source>
</reference>
<dbReference type="AlphaFoldDB" id="A0A2V1DWL4"/>
<dbReference type="InterPro" id="IPR036047">
    <property type="entry name" value="F-box-like_dom_sf"/>
</dbReference>
<feature type="region of interest" description="Disordered" evidence="1">
    <location>
        <begin position="262"/>
        <end position="289"/>
    </location>
</feature>
<keyword evidence="4" id="KW-1185">Reference proteome</keyword>
<protein>
    <recommendedName>
        <fullName evidence="2">F-box domain-containing protein</fullName>
    </recommendedName>
</protein>
<sequence length="816" mass="91058">MDDLLPSYESTIKQDPWELIAPYLDSQTLCAASLVCQRWHEMFAPHLWGNPASHFGVQNDTVYVALTRFKRTLYWARVSVRELTHTLQLPPAHAEIYGGPHYEWLRDCLERLPRLQCLIVDGLPFFDHASLLTLRHSSSWWRQTHPNAYPVFGLRLLDASGCSNSTSTGLTEALPHFPDLVSLDLSQTVAAKHGSVFSQLASLRNLRILKLSGLGLKDTELSNISSSIGVRVRSLDVSDNQLTDASARLLLENCMKEVQVRRQSHRAISPRSPVPYDRPNDELDDPSAEDLDGHLRKKLTKGFVGSLAIERAGEVGITHLYISKNYMTVEGVSGLLRSERLQVLDLGTLPSTLPYPHQSLSEEREELPLPGVEKLTPVLAQYASRKLIYLRTNYTIVTNDCPMDLSFSRGVELEGDPGLHTPSPIHEALAEAQLRTELDSQGPAVHELPGDYMQPEELPDLSIAGIDKREQTCTPIIEVSEDQSHRNSGLLKSPNTLNHEGTCSALLSPTLDATGGLSPILMASDDKVSICAVDNANDKISMQDNIDDKIAIQRSRHDSPQFAEDRRAQLELRQSQENRLHPGMLPKVQTLVLTGVPSQTHDETIAQRLIQFIKDCAEEVNIARLRANRTYMLPPGRNRKIAEQEYVRTLFALRRIVLEVAPPLSMPKKITSSWRAYPTKSSTEDADSEAFWEAATHDFSFFDDEECGLPTSEPGRGLPLAAMSGLMLDVRKPAAPAQVRQPEPAFKPMVDVIGEISKFRKEKKAAYDAALRSPDSEPLIEGYWPGTITVVRMQENPDAGSLDYYGNKFEAGYLYR</sequence>
<dbReference type="STRING" id="97972.A0A2V1DWL4"/>
<feature type="domain" description="F-box" evidence="2">
    <location>
        <begin position="20"/>
        <end position="50"/>
    </location>
</feature>
<dbReference type="InterPro" id="IPR001810">
    <property type="entry name" value="F-box_dom"/>
</dbReference>
<dbReference type="EMBL" id="KZ805344">
    <property type="protein sequence ID" value="PVI02322.1"/>
    <property type="molecule type" value="Genomic_DNA"/>
</dbReference>
<evidence type="ECO:0000313" key="3">
    <source>
        <dbReference type="EMBL" id="PVI02322.1"/>
    </source>
</evidence>
<evidence type="ECO:0000259" key="2">
    <source>
        <dbReference type="Pfam" id="PF12937"/>
    </source>
</evidence>
<dbReference type="Proteomes" id="UP000244855">
    <property type="component" value="Unassembled WGS sequence"/>
</dbReference>
<proteinExistence type="predicted"/>
<name>A0A2V1DWL4_9PLEO</name>